<dbReference type="EMBL" id="AMEQ01000025">
    <property type="protein sequence ID" value="EKY01547.1"/>
    <property type="molecule type" value="Genomic_DNA"/>
</dbReference>
<evidence type="ECO:0000313" key="1">
    <source>
        <dbReference type="EMBL" id="EKY01547.1"/>
    </source>
</evidence>
<comment type="caution">
    <text evidence="1">The sequence shown here is derived from an EMBL/GenBank/DDBJ whole genome shotgun (WGS) entry which is preliminary data.</text>
</comment>
<gene>
    <name evidence="1" type="ORF">HMPREF9134_00925</name>
</gene>
<protein>
    <submittedName>
        <fullName evidence="1">Uncharacterized protein</fullName>
    </submittedName>
</protein>
<proteinExistence type="predicted"/>
<dbReference type="STRING" id="1127696.HMPREF9134_00925"/>
<organism evidence="1 2">
    <name type="scientific">Porphyromonas catoniae F0037</name>
    <dbReference type="NCBI Taxonomy" id="1127696"/>
    <lineage>
        <taxon>Bacteria</taxon>
        <taxon>Pseudomonadati</taxon>
        <taxon>Bacteroidota</taxon>
        <taxon>Bacteroidia</taxon>
        <taxon>Bacteroidales</taxon>
        <taxon>Porphyromonadaceae</taxon>
        <taxon>Porphyromonas</taxon>
    </lineage>
</organism>
<reference evidence="1 2" key="1">
    <citation type="submission" date="2012-05" db="EMBL/GenBank/DDBJ databases">
        <authorList>
            <person name="Weinstock G."/>
            <person name="Sodergren E."/>
            <person name="Lobos E.A."/>
            <person name="Fulton L."/>
            <person name="Fulton R."/>
            <person name="Courtney L."/>
            <person name="Fronick C."/>
            <person name="O'Laughlin M."/>
            <person name="Godfrey J."/>
            <person name="Wilson R.M."/>
            <person name="Miner T."/>
            <person name="Farmer C."/>
            <person name="Delehaunty K."/>
            <person name="Cordes M."/>
            <person name="Minx P."/>
            <person name="Tomlinson C."/>
            <person name="Chen J."/>
            <person name="Wollam A."/>
            <person name="Pepin K.H."/>
            <person name="Bhonagiri V."/>
            <person name="Zhang X."/>
            <person name="Suruliraj S."/>
            <person name="Warren W."/>
            <person name="Mitreva M."/>
            <person name="Mardis E.R."/>
            <person name="Wilson R.K."/>
        </authorList>
    </citation>
    <scope>NUCLEOTIDE SEQUENCE [LARGE SCALE GENOMIC DNA]</scope>
    <source>
        <strain evidence="1 2">F0037</strain>
    </source>
</reference>
<sequence length="58" mass="6874">MNILVYQNNTKLQKDLHTYYYPCLIIDTSSSKYLNNLMALMLNPAYLRTLYQRGDELP</sequence>
<dbReference type="HOGENOM" id="CLU_2975400_0_0_10"/>
<dbReference type="Proteomes" id="UP000010408">
    <property type="component" value="Unassembled WGS sequence"/>
</dbReference>
<evidence type="ECO:0000313" key="2">
    <source>
        <dbReference type="Proteomes" id="UP000010408"/>
    </source>
</evidence>
<accession>L1NEB3</accession>
<dbReference type="AlphaFoldDB" id="L1NEB3"/>
<name>L1NEB3_9PORP</name>